<dbReference type="InterPro" id="IPR037883">
    <property type="entry name" value="Knr4/Smi1-like_sf"/>
</dbReference>
<dbReference type="InterPro" id="IPR011990">
    <property type="entry name" value="TPR-like_helical_dom_sf"/>
</dbReference>
<evidence type="ECO:0000313" key="4">
    <source>
        <dbReference type="Proteomes" id="UP000326354"/>
    </source>
</evidence>
<dbReference type="Pfam" id="PF09346">
    <property type="entry name" value="SMI1_KNR4"/>
    <property type="match status" value="1"/>
</dbReference>
<dbReference type="EMBL" id="AP019860">
    <property type="protein sequence ID" value="BBM87035.1"/>
    <property type="molecule type" value="Genomic_DNA"/>
</dbReference>
<accession>A0A5S9F5N3</accession>
<sequence length="467" mass="54374">MLYLKKYLEALHKLDEAFFLPGADIHKYSLNETISEEKLHDSEQKYTVLPHHHRSFLLEIGNGGAGPGYGVYTLEKSLHSARNNDWHPNKPNRLTLDSYFIFGDFSTQEELKWMFDGCLPIADSDCGSVFLIILSGKKAQQVWKYNHSKGELRKDSDNFLIWYEKWLSTGLVAGAVAEIKNHFMAYGEVDTISDNYTVIRLYFEKIFQDFEDIWMLNLLLPVGEIHAHEALGWLYLCEDNSEKALHYFQKLYTNAEEKIKAAGAHGLWALYMLQGNVRKALKIGEVALALSKFCYNQVRIYELQYALSLTYAVVGRKEEALKAAENLVEIFPIMDVSFEILAALHVKFKDRKLAKRSITRLVNSNPPQKTHYARKLWHTYKQIGADDWSYWIAQLIGCRDEKKMLQRMQGKREELRRILQNKYKKLSSFFYEQIEKVNYIDELEHLIHLAKNDSLEDIEIYLLQCAS</sequence>
<dbReference type="SUPFAM" id="SSF160631">
    <property type="entry name" value="SMI1/KNR4-like"/>
    <property type="match status" value="1"/>
</dbReference>
<protein>
    <recommendedName>
        <fullName evidence="2">Knr4/Smi1-like domain-containing protein</fullName>
    </recommendedName>
</protein>
<dbReference type="KEGG" id="uam:UABAM_05437"/>
<evidence type="ECO:0000313" key="3">
    <source>
        <dbReference type="EMBL" id="BBM87035.1"/>
    </source>
</evidence>
<evidence type="ECO:0000256" key="1">
    <source>
        <dbReference type="SAM" id="Coils"/>
    </source>
</evidence>
<dbReference type="InterPro" id="IPR018958">
    <property type="entry name" value="Knr4/Smi1-like_dom"/>
</dbReference>
<dbReference type="AlphaFoldDB" id="A0A5S9F5N3"/>
<keyword evidence="1" id="KW-0175">Coiled coil</keyword>
<keyword evidence="4" id="KW-1185">Reference proteome</keyword>
<name>A0A5S9F5N3_UABAM</name>
<feature type="domain" description="Knr4/Smi1-like" evidence="2">
    <location>
        <begin position="34"/>
        <end position="164"/>
    </location>
</feature>
<dbReference type="OrthoDB" id="1190024at2"/>
<proteinExistence type="predicted"/>
<feature type="coiled-coil region" evidence="1">
    <location>
        <begin position="398"/>
        <end position="425"/>
    </location>
</feature>
<dbReference type="Gene3D" id="3.40.1580.10">
    <property type="entry name" value="SMI1/KNR4-like"/>
    <property type="match status" value="1"/>
</dbReference>
<evidence type="ECO:0000259" key="2">
    <source>
        <dbReference type="Pfam" id="PF09346"/>
    </source>
</evidence>
<dbReference type="Gene3D" id="1.25.40.10">
    <property type="entry name" value="Tetratricopeptide repeat domain"/>
    <property type="match status" value="1"/>
</dbReference>
<organism evidence="3 4">
    <name type="scientific">Uabimicrobium amorphum</name>
    <dbReference type="NCBI Taxonomy" id="2596890"/>
    <lineage>
        <taxon>Bacteria</taxon>
        <taxon>Pseudomonadati</taxon>
        <taxon>Planctomycetota</taxon>
        <taxon>Candidatus Uabimicrobiia</taxon>
        <taxon>Candidatus Uabimicrobiales</taxon>
        <taxon>Candidatus Uabimicrobiaceae</taxon>
        <taxon>Candidatus Uabimicrobium</taxon>
    </lineage>
</organism>
<reference evidence="3 4" key="1">
    <citation type="submission" date="2019-08" db="EMBL/GenBank/DDBJ databases">
        <title>Complete genome sequence of Candidatus Uab amorphum.</title>
        <authorList>
            <person name="Shiratori T."/>
            <person name="Suzuki S."/>
            <person name="Kakizawa Y."/>
            <person name="Ishida K."/>
        </authorList>
    </citation>
    <scope>NUCLEOTIDE SEQUENCE [LARGE SCALE GENOMIC DNA]</scope>
    <source>
        <strain evidence="3 4">SRT547</strain>
    </source>
</reference>
<dbReference type="Proteomes" id="UP000326354">
    <property type="component" value="Chromosome"/>
</dbReference>
<dbReference type="SUPFAM" id="SSF81901">
    <property type="entry name" value="HCP-like"/>
    <property type="match status" value="1"/>
</dbReference>
<gene>
    <name evidence="3" type="ORF">UABAM_05437</name>
</gene>
<dbReference type="RefSeq" id="WP_151971069.1">
    <property type="nucleotide sequence ID" value="NZ_AP019860.1"/>
</dbReference>